<proteinExistence type="predicted"/>
<comment type="caution">
    <text evidence="2">The sequence shown here is derived from an EMBL/GenBank/DDBJ whole genome shotgun (WGS) entry which is preliminary data.</text>
</comment>
<dbReference type="Proteomes" id="UP001454036">
    <property type="component" value="Unassembled WGS sequence"/>
</dbReference>
<evidence type="ECO:0000313" key="3">
    <source>
        <dbReference type="Proteomes" id="UP001454036"/>
    </source>
</evidence>
<evidence type="ECO:0008006" key="4">
    <source>
        <dbReference type="Google" id="ProtNLM"/>
    </source>
</evidence>
<sequence length="112" mass="13298">MKLPFFTNFTGKCDPEEHVAEFQSQMSSASQRQGDEHETPFNASVGKIFLEIEDNWMLPRPPKKKTTQYKKDMSKYCQYHKDHGHDTDDCRHLKIQIKKLIERAKLKEYVHK</sequence>
<name>A0AAV3Q793_LITER</name>
<organism evidence="2 3">
    <name type="scientific">Lithospermum erythrorhizon</name>
    <name type="common">Purple gromwell</name>
    <name type="synonym">Lithospermum officinale var. erythrorhizon</name>
    <dbReference type="NCBI Taxonomy" id="34254"/>
    <lineage>
        <taxon>Eukaryota</taxon>
        <taxon>Viridiplantae</taxon>
        <taxon>Streptophyta</taxon>
        <taxon>Embryophyta</taxon>
        <taxon>Tracheophyta</taxon>
        <taxon>Spermatophyta</taxon>
        <taxon>Magnoliopsida</taxon>
        <taxon>eudicotyledons</taxon>
        <taxon>Gunneridae</taxon>
        <taxon>Pentapetalae</taxon>
        <taxon>asterids</taxon>
        <taxon>lamiids</taxon>
        <taxon>Boraginales</taxon>
        <taxon>Boraginaceae</taxon>
        <taxon>Boraginoideae</taxon>
        <taxon>Lithospermeae</taxon>
        <taxon>Lithospermum</taxon>
    </lineage>
</organism>
<dbReference type="AlphaFoldDB" id="A0AAV3Q793"/>
<feature type="compositionally biased region" description="Polar residues" evidence="1">
    <location>
        <begin position="22"/>
        <end position="32"/>
    </location>
</feature>
<evidence type="ECO:0000313" key="2">
    <source>
        <dbReference type="EMBL" id="GAA0159820.1"/>
    </source>
</evidence>
<accession>A0AAV3Q793</accession>
<evidence type="ECO:0000256" key="1">
    <source>
        <dbReference type="SAM" id="MobiDB-lite"/>
    </source>
</evidence>
<gene>
    <name evidence="2" type="ORF">LIER_16517</name>
</gene>
<reference evidence="2 3" key="1">
    <citation type="submission" date="2024-01" db="EMBL/GenBank/DDBJ databases">
        <title>The complete chloroplast genome sequence of Lithospermum erythrorhizon: insights into the phylogenetic relationship among Boraginaceae species and the maternal lineages of purple gromwells.</title>
        <authorList>
            <person name="Okada T."/>
            <person name="Watanabe K."/>
        </authorList>
    </citation>
    <scope>NUCLEOTIDE SEQUENCE [LARGE SCALE GENOMIC DNA]</scope>
</reference>
<feature type="region of interest" description="Disordered" evidence="1">
    <location>
        <begin position="20"/>
        <end position="40"/>
    </location>
</feature>
<dbReference type="EMBL" id="BAABME010003699">
    <property type="protein sequence ID" value="GAA0159820.1"/>
    <property type="molecule type" value="Genomic_DNA"/>
</dbReference>
<keyword evidence="3" id="KW-1185">Reference proteome</keyword>
<protein>
    <recommendedName>
        <fullName evidence="4">Reverse transcriptase domain-containing protein</fullName>
    </recommendedName>
</protein>